<dbReference type="CDD" id="cd00118">
    <property type="entry name" value="LysM"/>
    <property type="match status" value="1"/>
</dbReference>
<dbReference type="EMBL" id="CP024955">
    <property type="protein sequence ID" value="ATY84626.1"/>
    <property type="molecule type" value="Genomic_DNA"/>
</dbReference>
<dbReference type="Proteomes" id="UP000231932">
    <property type="component" value="Chromosome"/>
</dbReference>
<evidence type="ECO:0000313" key="2">
    <source>
        <dbReference type="EMBL" id="ATY84626.1"/>
    </source>
</evidence>
<gene>
    <name evidence="2" type="ORF">CVV65_06440</name>
</gene>
<dbReference type="Pfam" id="PF01476">
    <property type="entry name" value="LysM"/>
    <property type="match status" value="1"/>
</dbReference>
<dbReference type="InterPro" id="IPR036779">
    <property type="entry name" value="LysM_dom_sf"/>
</dbReference>
<dbReference type="InterPro" id="IPR018392">
    <property type="entry name" value="LysM"/>
</dbReference>
<reference evidence="3" key="1">
    <citation type="submission" date="2017-11" db="EMBL/GenBank/DDBJ databases">
        <title>Complete Genome Sequence of Kyrpidia sp. Strain EA-1, a thermophilic, hydrogen-oxidizing Bacterium, isolated from the Azores.</title>
        <authorList>
            <person name="Reiner J.E."/>
            <person name="Lapp C.J."/>
            <person name="Bunk B."/>
            <person name="Gescher J."/>
        </authorList>
    </citation>
    <scope>NUCLEOTIDE SEQUENCE [LARGE SCALE GENOMIC DNA]</scope>
    <source>
        <strain evidence="3">EA-1</strain>
    </source>
</reference>
<keyword evidence="3" id="KW-1185">Reference proteome</keyword>
<sequence length="51" mass="5876">MLEPGRNGRNLRERGIWVEIDIVRRGDTLWGISRRYGIELEGQPAWPPTAS</sequence>
<accession>A0A2K8N5M2</accession>
<dbReference type="AlphaFoldDB" id="A0A2K8N5M2"/>
<feature type="domain" description="LysM" evidence="1">
    <location>
        <begin position="22"/>
        <end position="39"/>
    </location>
</feature>
<dbReference type="KEGG" id="kyr:CVV65_06440"/>
<organism evidence="2 3">
    <name type="scientific">Kyrpidia spormannii</name>
    <dbReference type="NCBI Taxonomy" id="2055160"/>
    <lineage>
        <taxon>Bacteria</taxon>
        <taxon>Bacillati</taxon>
        <taxon>Bacillota</taxon>
        <taxon>Bacilli</taxon>
        <taxon>Bacillales</taxon>
        <taxon>Alicyclobacillaceae</taxon>
        <taxon>Kyrpidia</taxon>
    </lineage>
</organism>
<evidence type="ECO:0000259" key="1">
    <source>
        <dbReference type="Pfam" id="PF01476"/>
    </source>
</evidence>
<protein>
    <recommendedName>
        <fullName evidence="1">LysM domain-containing protein</fullName>
    </recommendedName>
</protein>
<proteinExistence type="predicted"/>
<name>A0A2K8N5M2_9BACL</name>
<evidence type="ECO:0000313" key="3">
    <source>
        <dbReference type="Proteomes" id="UP000231932"/>
    </source>
</evidence>
<dbReference type="Gene3D" id="3.10.350.10">
    <property type="entry name" value="LysM domain"/>
    <property type="match status" value="1"/>
</dbReference>